<dbReference type="EMBL" id="GGEC01070721">
    <property type="protein sequence ID" value="MBX51205.1"/>
    <property type="molecule type" value="Transcribed_RNA"/>
</dbReference>
<reference evidence="1" key="1">
    <citation type="submission" date="2018-02" db="EMBL/GenBank/DDBJ databases">
        <title>Rhizophora mucronata_Transcriptome.</title>
        <authorList>
            <person name="Meera S.P."/>
            <person name="Sreeshan A."/>
            <person name="Augustine A."/>
        </authorList>
    </citation>
    <scope>NUCLEOTIDE SEQUENCE</scope>
    <source>
        <tissue evidence="1">Leaf</tissue>
    </source>
</reference>
<sequence length="34" mass="3904">MISILSPLFYLLDCLVHVFKKSLRDADTAGCNRY</sequence>
<accession>A0A2P2P904</accession>
<dbReference type="AlphaFoldDB" id="A0A2P2P904"/>
<evidence type="ECO:0000313" key="1">
    <source>
        <dbReference type="EMBL" id="MBX51205.1"/>
    </source>
</evidence>
<name>A0A2P2P904_RHIMU</name>
<protein>
    <submittedName>
        <fullName evidence="1">Uncharacterized protein</fullName>
    </submittedName>
</protein>
<organism evidence="1">
    <name type="scientific">Rhizophora mucronata</name>
    <name type="common">Asiatic mangrove</name>
    <dbReference type="NCBI Taxonomy" id="61149"/>
    <lineage>
        <taxon>Eukaryota</taxon>
        <taxon>Viridiplantae</taxon>
        <taxon>Streptophyta</taxon>
        <taxon>Embryophyta</taxon>
        <taxon>Tracheophyta</taxon>
        <taxon>Spermatophyta</taxon>
        <taxon>Magnoliopsida</taxon>
        <taxon>eudicotyledons</taxon>
        <taxon>Gunneridae</taxon>
        <taxon>Pentapetalae</taxon>
        <taxon>rosids</taxon>
        <taxon>fabids</taxon>
        <taxon>Malpighiales</taxon>
        <taxon>Rhizophoraceae</taxon>
        <taxon>Rhizophora</taxon>
    </lineage>
</organism>
<proteinExistence type="predicted"/>